<name>A0AA41WDA3_9GAMM</name>
<dbReference type="PROSITE" id="PS51257">
    <property type="entry name" value="PROKAR_LIPOPROTEIN"/>
    <property type="match status" value="1"/>
</dbReference>
<protein>
    <submittedName>
        <fullName evidence="2">Uncharacterized protein</fullName>
    </submittedName>
</protein>
<gene>
    <name evidence="2" type="ORF">NAF29_17910</name>
</gene>
<dbReference type="SUPFAM" id="SSF50998">
    <property type="entry name" value="Quinoprotein alcohol dehydrogenase-like"/>
    <property type="match status" value="1"/>
</dbReference>
<keyword evidence="3" id="KW-1185">Reference proteome</keyword>
<evidence type="ECO:0000313" key="3">
    <source>
        <dbReference type="Proteomes" id="UP001165393"/>
    </source>
</evidence>
<comment type="caution">
    <text evidence="2">The sequence shown here is derived from an EMBL/GenBank/DDBJ whole genome shotgun (WGS) entry which is preliminary data.</text>
</comment>
<dbReference type="AlphaFoldDB" id="A0AA41WDA3"/>
<accession>A0AA41WDA3</accession>
<sequence>MISQSRKLTALSSALLSVLMLSACGSDNSKPSNNRQELPDPITFQQAGTEVELNYTLASTLLADEYNGEQLIVSFAPDQTVVTGLGEFKTHTFNFEAPATMIAPDPTKCPSEEGYLTETPYRNSIAYMDVNPTAPGSGHADGSRVTSVINGDAIAAKFALPQGMYDMTFESTLVYANESTDFKVTTPKASDFFPDGQLEFDYTPVLDFQQQSKPVADGQTIRIKSALPVFGLSNYLKHEFIFESDETTYIGENENEEPVVLPVARIEVFADSTFNDNVLQAYGACVQNADYLAVTFELPDYVFDQTYRAQLTWQYEDVTYDLIQATDDDGLPIWEENGEPVMVPKLDERGLAIVLKRETKTQYIPFEVVTEAENPDFDPIDPDYFANDPRNSDAEISTEEAKQYITYTVNLTGYNTQLPVTVDGAMYAIDGRFFSDLEGAMIAPGQTLQIRVELPDEYVTAVNPCFTVGSEQFCWTVKTKADPNTDILSASLEFPAPVSAIAANTVILRGHAQLNTDEKNIDASALLINGNAVDSYDAATGLWLYTADLSQVADGDDVEYVLTSNVDESITAFDQINLLPLSVWVTKLADDSVPFPANAGEFTDFVDVAIDGREGFPVFYLAEYEGMQVSQFNMVSSTEKLVAPTALFGQTNQNTITKKLGGITVNNHRPASDGNYLIRHSWQGTLLEVSDLSAPTPLALRATEDAYLHQLGNTIWDARQTAMSENGNTVYVTGNDGLATMTLNYNLEGTPVSLNDSTTHRKWLSRKTFGSTTNYEGSIGVDLLYIGEGDQRTEYILVIAKDKDTKNTRVYATNSKDIYDENAPLTQLNIVDAAGNPLVIPESDSIAADNKQLKAYVASQQTLYEVDLSNLAQVIAKTETGLAELTSTAKELPLVTNENQIGKLSAVVTEGGLPYLTATDMNEPALYAIDQYTGQVVYLMQGEKPKSE</sequence>
<dbReference type="RefSeq" id="WP_251263007.1">
    <property type="nucleotide sequence ID" value="NZ_JAMQGP010000012.1"/>
</dbReference>
<dbReference type="InterPro" id="IPR011047">
    <property type="entry name" value="Quinoprotein_ADH-like_sf"/>
</dbReference>
<evidence type="ECO:0000313" key="2">
    <source>
        <dbReference type="EMBL" id="MCM2681524.1"/>
    </source>
</evidence>
<proteinExistence type="predicted"/>
<feature type="chain" id="PRO_5041239744" evidence="1">
    <location>
        <begin position="26"/>
        <end position="948"/>
    </location>
</feature>
<organism evidence="2 3">
    <name type="scientific">Echinimonas agarilytica</name>
    <dbReference type="NCBI Taxonomy" id="1215918"/>
    <lineage>
        <taxon>Bacteria</taxon>
        <taxon>Pseudomonadati</taxon>
        <taxon>Pseudomonadota</taxon>
        <taxon>Gammaproteobacteria</taxon>
        <taxon>Alteromonadales</taxon>
        <taxon>Echinimonadaceae</taxon>
        <taxon>Echinimonas</taxon>
    </lineage>
</organism>
<feature type="signal peptide" evidence="1">
    <location>
        <begin position="1"/>
        <end position="25"/>
    </location>
</feature>
<reference evidence="2 3" key="1">
    <citation type="journal article" date="2013" name="Antonie Van Leeuwenhoek">
        <title>Echinimonas agarilytica gen. nov., sp. nov., a new gammaproteobacterium isolated from the sea urchin Strongylocentrotus intermedius.</title>
        <authorList>
            <person name="Nedashkovskaya O.I."/>
            <person name="Stenkova A.M."/>
            <person name="Zhukova N.V."/>
            <person name="Van Trappen S."/>
            <person name="Lee J.S."/>
            <person name="Kim S.B."/>
        </authorList>
    </citation>
    <scope>NUCLEOTIDE SEQUENCE [LARGE SCALE GENOMIC DNA]</scope>
    <source>
        <strain evidence="2 3">KMM 6351</strain>
    </source>
</reference>
<dbReference type="EMBL" id="JAMQGP010000012">
    <property type="protein sequence ID" value="MCM2681524.1"/>
    <property type="molecule type" value="Genomic_DNA"/>
</dbReference>
<dbReference type="Proteomes" id="UP001165393">
    <property type="component" value="Unassembled WGS sequence"/>
</dbReference>
<keyword evidence="1" id="KW-0732">Signal</keyword>
<evidence type="ECO:0000256" key="1">
    <source>
        <dbReference type="SAM" id="SignalP"/>
    </source>
</evidence>